<reference evidence="1" key="1">
    <citation type="journal article" date="2016" name="BMC Biol.">
        <title>Parallel evolution of highly conserved plastid genome architecture in red seaweeds and seed plants.</title>
        <authorList>
            <person name="Lee J."/>
            <person name="Cho C.H."/>
            <person name="Park S.I."/>
            <person name="Choi J.W."/>
            <person name="Song H.S."/>
            <person name="West J.A."/>
            <person name="Bhattacharya D."/>
            <person name="Yoon H.S."/>
        </authorList>
    </citation>
    <scope>NUCLEOTIDE SEQUENCE</scope>
</reference>
<gene>
    <name evidence="1" type="primary">ycf41</name>
    <name evidence="1" type="ORF">Schim_052</name>
</gene>
<sequence>MNICLISVKIISQPRLVRLRKKTIVYALMSTPNNKRGLLFYKIQATFKGKLAKDFHAVYRKDDMLLLEGNIYNKIKLKSTNHNRKQHCVVIKVRKIHL</sequence>
<accession>A0A1C9C8M7</accession>
<proteinExistence type="predicted"/>
<keyword evidence="1" id="KW-0934">Plastid</keyword>
<evidence type="ECO:0000313" key="1">
    <source>
        <dbReference type="EMBL" id="AOM64733.1"/>
    </source>
</evidence>
<organism evidence="1">
    <name type="scientific">Schimmelmannia schousboei</name>
    <dbReference type="NCBI Taxonomy" id="173468"/>
    <lineage>
        <taxon>Eukaryota</taxon>
        <taxon>Rhodophyta</taxon>
        <taxon>Florideophyceae</taxon>
        <taxon>Rhodymeniophycidae</taxon>
        <taxon>Acrosymphytales</taxon>
        <taxon>Schimmelmanniaceae</taxon>
        <taxon>Schimmelmannia</taxon>
    </lineage>
</organism>
<dbReference type="RefSeq" id="YP_009295798.1">
    <property type="nucleotide sequence ID" value="NC_031168.1"/>
</dbReference>
<dbReference type="EMBL" id="KX284711">
    <property type="protein sequence ID" value="AOM64733.1"/>
    <property type="molecule type" value="Genomic_DNA"/>
</dbReference>
<geneLocation type="plastid" evidence="1"/>
<dbReference type="AlphaFoldDB" id="A0A1C9C8M7"/>
<protein>
    <submittedName>
        <fullName evidence="1">Putative single-stranded DNA binding protein</fullName>
    </submittedName>
</protein>
<dbReference type="GeneID" id="29071183"/>
<name>A0A1C9C8M7_9FLOR</name>